<sequence length="172" mass="18968">MEDPTSQAPVISLHPPPRSIPAPGPTRTEHEQEQGPELEQEQSRPYYPKGIQAQSTSEAKEQDSSSGTTSFGMGSSVIGELVKMEDTALEEGQDSLNGEINDTIIEEKSSSRGEKRINMHPMKLDYGSEIPGPASTGGRVNPEMGQRKTEPQRENSQVIVVEVHQQNQRRFK</sequence>
<feature type="compositionally biased region" description="Low complexity" evidence="1">
    <location>
        <begin position="64"/>
        <end position="76"/>
    </location>
</feature>
<accession>A0AAV7RS13</accession>
<feature type="region of interest" description="Disordered" evidence="1">
    <location>
        <begin position="1"/>
        <end position="156"/>
    </location>
</feature>
<comment type="caution">
    <text evidence="2">The sequence shown here is derived from an EMBL/GenBank/DDBJ whole genome shotgun (WGS) entry which is preliminary data.</text>
</comment>
<organism evidence="2 3">
    <name type="scientific">Pleurodeles waltl</name>
    <name type="common">Iberian ribbed newt</name>
    <dbReference type="NCBI Taxonomy" id="8319"/>
    <lineage>
        <taxon>Eukaryota</taxon>
        <taxon>Metazoa</taxon>
        <taxon>Chordata</taxon>
        <taxon>Craniata</taxon>
        <taxon>Vertebrata</taxon>
        <taxon>Euteleostomi</taxon>
        <taxon>Amphibia</taxon>
        <taxon>Batrachia</taxon>
        <taxon>Caudata</taxon>
        <taxon>Salamandroidea</taxon>
        <taxon>Salamandridae</taxon>
        <taxon>Pleurodelinae</taxon>
        <taxon>Pleurodeles</taxon>
    </lineage>
</organism>
<gene>
    <name evidence="2" type="ORF">NDU88_007113</name>
</gene>
<reference evidence="2" key="1">
    <citation type="journal article" date="2022" name="bioRxiv">
        <title>Sequencing and chromosome-scale assembly of the giantPleurodeles waltlgenome.</title>
        <authorList>
            <person name="Brown T."/>
            <person name="Elewa A."/>
            <person name="Iarovenko S."/>
            <person name="Subramanian E."/>
            <person name="Araus A.J."/>
            <person name="Petzold A."/>
            <person name="Susuki M."/>
            <person name="Suzuki K.-i.T."/>
            <person name="Hayashi T."/>
            <person name="Toyoda A."/>
            <person name="Oliveira C."/>
            <person name="Osipova E."/>
            <person name="Leigh N.D."/>
            <person name="Simon A."/>
            <person name="Yun M.H."/>
        </authorList>
    </citation>
    <scope>NUCLEOTIDE SEQUENCE</scope>
    <source>
        <strain evidence="2">20211129_DDA</strain>
        <tissue evidence="2">Liver</tissue>
    </source>
</reference>
<protein>
    <submittedName>
        <fullName evidence="2">Uncharacterized protein</fullName>
    </submittedName>
</protein>
<proteinExistence type="predicted"/>
<dbReference type="Proteomes" id="UP001066276">
    <property type="component" value="Chromosome 5"/>
</dbReference>
<evidence type="ECO:0000313" key="3">
    <source>
        <dbReference type="Proteomes" id="UP001066276"/>
    </source>
</evidence>
<evidence type="ECO:0000313" key="2">
    <source>
        <dbReference type="EMBL" id="KAJ1154361.1"/>
    </source>
</evidence>
<evidence type="ECO:0000256" key="1">
    <source>
        <dbReference type="SAM" id="MobiDB-lite"/>
    </source>
</evidence>
<feature type="compositionally biased region" description="Basic and acidic residues" evidence="1">
    <location>
        <begin position="105"/>
        <end position="117"/>
    </location>
</feature>
<dbReference type="EMBL" id="JANPWB010000009">
    <property type="protein sequence ID" value="KAJ1154361.1"/>
    <property type="molecule type" value="Genomic_DNA"/>
</dbReference>
<name>A0AAV7RS13_PLEWA</name>
<dbReference type="AlphaFoldDB" id="A0AAV7RS13"/>
<feature type="compositionally biased region" description="Pro residues" evidence="1">
    <location>
        <begin position="14"/>
        <end position="24"/>
    </location>
</feature>
<keyword evidence="3" id="KW-1185">Reference proteome</keyword>